<dbReference type="AlphaFoldDB" id="A0A8H9LAE4"/>
<dbReference type="Pfam" id="PF10898">
    <property type="entry name" value="DUF2716"/>
    <property type="match status" value="1"/>
</dbReference>
<evidence type="ECO:0000313" key="2">
    <source>
        <dbReference type="Proteomes" id="UP000653480"/>
    </source>
</evidence>
<gene>
    <name evidence="1" type="ORF">GCM10011574_19800</name>
</gene>
<reference evidence="1" key="2">
    <citation type="submission" date="2020-09" db="EMBL/GenBank/DDBJ databases">
        <authorList>
            <person name="Sun Q."/>
            <person name="Zhou Y."/>
        </authorList>
    </citation>
    <scope>NUCLEOTIDE SEQUENCE</scope>
    <source>
        <strain evidence="1">CGMCC 4.7138</strain>
    </source>
</reference>
<dbReference type="Proteomes" id="UP000653480">
    <property type="component" value="Unassembled WGS sequence"/>
</dbReference>
<accession>A0A8H9LAE4</accession>
<keyword evidence="2" id="KW-1185">Reference proteome</keyword>
<evidence type="ECO:0000313" key="1">
    <source>
        <dbReference type="EMBL" id="GGO06829.1"/>
    </source>
</evidence>
<sequence length="436" mass="48353">MTGATEVLLAEYENQLRGLLPQELPWGAVVERDGPLVRTHYGTHGIVEHTALLRGDLAGLIRRQQEIFAARCEPIEWKVHSHDSPLLAESLRVAAFTPGPERTLLAADIADIPAPEGLRSGARVRPHLHGEQERLRRMAAAAPEQRRPLTELEADGTARGTGSEMEVLVLEYDGRILDAVWVERVGGTDFAAIGGITRPRPELLHAAGAWAARRGHRYVIPGNTPRHLVAEAVDAFVPAYVAAGFHEIARVSTYRWAPPGEPARERPAKQLLSEPEHDEIWIRFEARFDVTYETADRGFAEPPASATWHLYTAVRQDDPLLAEVEAIVARGLRAGARPGDWLYRLKWYISGSRIDPNRVGGPGQPPWSSYAYLVDEYVVQVTEDLRMGTFGNWRESSLCVFGEELLAHVDEDLTNLLGTVLRRGGRPVGNIWSFGP</sequence>
<organism evidence="1 2">
    <name type="scientific">Microbispora bryophytorum</name>
    <dbReference type="NCBI Taxonomy" id="1460882"/>
    <lineage>
        <taxon>Bacteria</taxon>
        <taxon>Bacillati</taxon>
        <taxon>Actinomycetota</taxon>
        <taxon>Actinomycetes</taxon>
        <taxon>Streptosporangiales</taxon>
        <taxon>Streptosporangiaceae</taxon>
        <taxon>Microbispora</taxon>
    </lineage>
</organism>
<reference evidence="1" key="1">
    <citation type="journal article" date="2014" name="Int. J. Syst. Evol. Microbiol.">
        <title>Complete genome sequence of Corynebacterium casei LMG S-19264T (=DSM 44701T), isolated from a smear-ripened cheese.</title>
        <authorList>
            <consortium name="US DOE Joint Genome Institute (JGI-PGF)"/>
            <person name="Walter F."/>
            <person name="Albersmeier A."/>
            <person name="Kalinowski J."/>
            <person name="Ruckert C."/>
        </authorList>
    </citation>
    <scope>NUCLEOTIDE SEQUENCE</scope>
    <source>
        <strain evidence="1">CGMCC 4.7138</strain>
    </source>
</reference>
<evidence type="ECO:0008006" key="3">
    <source>
        <dbReference type="Google" id="ProtNLM"/>
    </source>
</evidence>
<dbReference type="RefSeq" id="WP_189104910.1">
    <property type="nucleotide sequence ID" value="NZ_VIRL01000020.1"/>
</dbReference>
<comment type="caution">
    <text evidence="1">The sequence shown here is derived from an EMBL/GenBank/DDBJ whole genome shotgun (WGS) entry which is preliminary data.</text>
</comment>
<proteinExistence type="predicted"/>
<dbReference type="EMBL" id="BMMN01000003">
    <property type="protein sequence ID" value="GGO06829.1"/>
    <property type="molecule type" value="Genomic_DNA"/>
</dbReference>
<dbReference type="InterPro" id="IPR020323">
    <property type="entry name" value="DUF2716"/>
</dbReference>
<protein>
    <recommendedName>
        <fullName evidence="3">DUF2716 domain-containing protein</fullName>
    </recommendedName>
</protein>
<name>A0A8H9LAE4_9ACTN</name>